<comment type="subcellular location">
    <subcellularLocation>
        <location evidence="1">Cytoplasm</location>
    </subcellularLocation>
</comment>
<dbReference type="Gene3D" id="6.10.250.690">
    <property type="match status" value="1"/>
</dbReference>
<dbReference type="SUPFAM" id="SSF52172">
    <property type="entry name" value="CheY-like"/>
    <property type="match status" value="1"/>
</dbReference>
<evidence type="ECO:0000259" key="10">
    <source>
        <dbReference type="PROSITE" id="PS51755"/>
    </source>
</evidence>
<dbReference type="InterPro" id="IPR011006">
    <property type="entry name" value="CheY-like_superfamily"/>
</dbReference>
<evidence type="ECO:0000256" key="7">
    <source>
        <dbReference type="PROSITE-ProRule" id="PRU00169"/>
    </source>
</evidence>
<evidence type="ECO:0000313" key="11">
    <source>
        <dbReference type="EMBL" id="QDS33186.1"/>
    </source>
</evidence>
<evidence type="ECO:0000256" key="1">
    <source>
        <dbReference type="ARBA" id="ARBA00004496"/>
    </source>
</evidence>
<dbReference type="PANTHER" id="PTHR48111:SF52">
    <property type="entry name" value="TRANSCRIPTIONAL REGULATORY PROTEIN YVRH"/>
    <property type="match status" value="1"/>
</dbReference>
<dbReference type="InterPro" id="IPR001789">
    <property type="entry name" value="Sig_transdc_resp-reg_receiver"/>
</dbReference>
<dbReference type="GO" id="GO:0006355">
    <property type="term" value="P:regulation of DNA-templated transcription"/>
    <property type="evidence" value="ECO:0007669"/>
    <property type="project" value="InterPro"/>
</dbReference>
<dbReference type="GO" id="GO:0032993">
    <property type="term" value="C:protein-DNA complex"/>
    <property type="evidence" value="ECO:0007669"/>
    <property type="project" value="TreeGrafter"/>
</dbReference>
<dbReference type="InterPro" id="IPR036388">
    <property type="entry name" value="WH-like_DNA-bd_sf"/>
</dbReference>
<accession>A0A517I2Z5</accession>
<dbReference type="FunFam" id="1.10.10.10:FF:000018">
    <property type="entry name" value="DNA-binding response regulator ResD"/>
    <property type="match status" value="1"/>
</dbReference>
<dbReference type="EMBL" id="CP042161">
    <property type="protein sequence ID" value="QDS33186.1"/>
    <property type="molecule type" value="Genomic_DNA"/>
</dbReference>
<evidence type="ECO:0000256" key="4">
    <source>
        <dbReference type="ARBA" id="ARBA00023015"/>
    </source>
</evidence>
<feature type="domain" description="OmpR/PhoB-type" evidence="10">
    <location>
        <begin position="132"/>
        <end position="231"/>
    </location>
</feature>
<keyword evidence="5 8" id="KW-0238">DNA-binding</keyword>
<dbReference type="CDD" id="cd00383">
    <property type="entry name" value="trans_reg_C"/>
    <property type="match status" value="1"/>
</dbReference>
<evidence type="ECO:0000256" key="3">
    <source>
        <dbReference type="ARBA" id="ARBA00023012"/>
    </source>
</evidence>
<evidence type="ECO:0000256" key="6">
    <source>
        <dbReference type="ARBA" id="ARBA00023163"/>
    </source>
</evidence>
<dbReference type="RefSeq" id="WP_144613725.1">
    <property type="nucleotide sequence ID" value="NZ_CP042161.1"/>
</dbReference>
<dbReference type="GO" id="GO:0000976">
    <property type="term" value="F:transcription cis-regulatory region binding"/>
    <property type="evidence" value="ECO:0007669"/>
    <property type="project" value="TreeGrafter"/>
</dbReference>
<dbReference type="InterPro" id="IPR016032">
    <property type="entry name" value="Sig_transdc_resp-reg_C-effctor"/>
</dbReference>
<protein>
    <submittedName>
        <fullName evidence="11">Response regulator transcription factor</fullName>
    </submittedName>
</protein>
<feature type="DNA-binding region" description="OmpR/PhoB-type" evidence="8">
    <location>
        <begin position="132"/>
        <end position="231"/>
    </location>
</feature>
<keyword evidence="4" id="KW-0805">Transcription regulation</keyword>
<dbReference type="InterPro" id="IPR001867">
    <property type="entry name" value="OmpR/PhoB-type_DNA-bd"/>
</dbReference>
<dbReference type="SMART" id="SM00862">
    <property type="entry name" value="Trans_reg_C"/>
    <property type="match status" value="1"/>
</dbReference>
<keyword evidence="2 7" id="KW-0597">Phosphoprotein</keyword>
<dbReference type="AlphaFoldDB" id="A0A517I2Z5"/>
<dbReference type="Proteomes" id="UP000317713">
    <property type="component" value="Chromosome"/>
</dbReference>
<dbReference type="SMART" id="SM00448">
    <property type="entry name" value="REC"/>
    <property type="match status" value="1"/>
</dbReference>
<name>A0A517I2Z5_BREBE</name>
<reference evidence="11 12" key="1">
    <citation type="submission" date="2019-07" db="EMBL/GenBank/DDBJ databases">
        <title>Characterization of Brevibacillus brevis HK544, as a potential biocontrol agent.</title>
        <authorList>
            <person name="Kim H."/>
        </authorList>
    </citation>
    <scope>NUCLEOTIDE SEQUENCE [LARGE SCALE GENOMIC DNA]</scope>
    <source>
        <strain evidence="11 12">HK544</strain>
    </source>
</reference>
<dbReference type="Gene3D" id="3.40.50.2300">
    <property type="match status" value="1"/>
</dbReference>
<dbReference type="PROSITE" id="PS50110">
    <property type="entry name" value="RESPONSE_REGULATORY"/>
    <property type="match status" value="1"/>
</dbReference>
<dbReference type="CDD" id="cd17574">
    <property type="entry name" value="REC_OmpR"/>
    <property type="match status" value="1"/>
</dbReference>
<evidence type="ECO:0000256" key="2">
    <source>
        <dbReference type="ARBA" id="ARBA00022553"/>
    </source>
</evidence>
<sequence length="238" mass="27595">MNDKLLLVDDEQGLLDMLKYLLTKEGFQHIQLATNAKEALRYVNEWPYDLIVLDIMLPDMDGFELCRRLREMTKVPILFLSAKTMDIDKIMGLTIGADDYITKPFNPLEVVARIKAQLRRQELAKEGTVHAIDVYAFDTFQLYKQEGRLVVQGQEISCPAKEFELLKFLCEHPNQIFSTQHLYEQIWGQNSYGDENTVMVHVRRLRQKIEADPNNPTLIVNMRGLGYKLAAKKKESMK</sequence>
<dbReference type="Gene3D" id="1.10.10.10">
    <property type="entry name" value="Winged helix-like DNA-binding domain superfamily/Winged helix DNA-binding domain"/>
    <property type="match status" value="1"/>
</dbReference>
<keyword evidence="6" id="KW-0804">Transcription</keyword>
<evidence type="ECO:0000313" key="12">
    <source>
        <dbReference type="Proteomes" id="UP000317713"/>
    </source>
</evidence>
<gene>
    <name evidence="11" type="ORF">FPS98_03870</name>
</gene>
<dbReference type="InterPro" id="IPR039420">
    <property type="entry name" value="WalR-like"/>
</dbReference>
<dbReference type="PANTHER" id="PTHR48111">
    <property type="entry name" value="REGULATOR OF RPOS"/>
    <property type="match status" value="1"/>
</dbReference>
<dbReference type="Pfam" id="PF00486">
    <property type="entry name" value="Trans_reg_C"/>
    <property type="match status" value="1"/>
</dbReference>
<evidence type="ECO:0000256" key="8">
    <source>
        <dbReference type="PROSITE-ProRule" id="PRU01091"/>
    </source>
</evidence>
<dbReference type="GO" id="GO:0005829">
    <property type="term" value="C:cytosol"/>
    <property type="evidence" value="ECO:0007669"/>
    <property type="project" value="TreeGrafter"/>
</dbReference>
<dbReference type="SUPFAM" id="SSF46894">
    <property type="entry name" value="C-terminal effector domain of the bipartite response regulators"/>
    <property type="match status" value="1"/>
</dbReference>
<dbReference type="PROSITE" id="PS51755">
    <property type="entry name" value="OMPR_PHOB"/>
    <property type="match status" value="1"/>
</dbReference>
<dbReference type="FunFam" id="3.40.50.2300:FF:000001">
    <property type="entry name" value="DNA-binding response regulator PhoB"/>
    <property type="match status" value="1"/>
</dbReference>
<evidence type="ECO:0000259" key="9">
    <source>
        <dbReference type="PROSITE" id="PS50110"/>
    </source>
</evidence>
<evidence type="ECO:0000256" key="5">
    <source>
        <dbReference type="ARBA" id="ARBA00023125"/>
    </source>
</evidence>
<proteinExistence type="predicted"/>
<feature type="modified residue" description="4-aspartylphosphate" evidence="7">
    <location>
        <position position="54"/>
    </location>
</feature>
<dbReference type="GO" id="GO:0000156">
    <property type="term" value="F:phosphorelay response regulator activity"/>
    <property type="evidence" value="ECO:0007669"/>
    <property type="project" value="TreeGrafter"/>
</dbReference>
<feature type="domain" description="Response regulatory" evidence="9">
    <location>
        <begin position="4"/>
        <end position="118"/>
    </location>
</feature>
<keyword evidence="3" id="KW-0902">Two-component regulatory system</keyword>
<organism evidence="11 12">
    <name type="scientific">Brevibacillus brevis</name>
    <name type="common">Bacillus brevis</name>
    <dbReference type="NCBI Taxonomy" id="1393"/>
    <lineage>
        <taxon>Bacteria</taxon>
        <taxon>Bacillati</taxon>
        <taxon>Bacillota</taxon>
        <taxon>Bacilli</taxon>
        <taxon>Bacillales</taxon>
        <taxon>Paenibacillaceae</taxon>
        <taxon>Brevibacillus</taxon>
    </lineage>
</organism>
<dbReference type="Pfam" id="PF00072">
    <property type="entry name" value="Response_reg"/>
    <property type="match status" value="1"/>
</dbReference>